<gene>
    <name evidence="4" type="ORF">P6P90_07055</name>
</gene>
<dbReference type="PANTHER" id="PTHR43158">
    <property type="entry name" value="SKFA PEPTIDE EXPORT ATP-BINDING PROTEIN SKFE"/>
    <property type="match status" value="1"/>
</dbReference>
<keyword evidence="2 4" id="KW-0067">ATP-binding</keyword>
<protein>
    <submittedName>
        <fullName evidence="4">ABC transporter ATP-binding protein</fullName>
    </submittedName>
</protein>
<dbReference type="Proteomes" id="UP001218246">
    <property type="component" value="Unassembled WGS sequence"/>
</dbReference>
<evidence type="ECO:0000256" key="1">
    <source>
        <dbReference type="ARBA" id="ARBA00022741"/>
    </source>
</evidence>
<dbReference type="SMART" id="SM00382">
    <property type="entry name" value="AAA"/>
    <property type="match status" value="1"/>
</dbReference>
<dbReference type="PANTHER" id="PTHR43158:SF1">
    <property type="entry name" value="ABC TRANSPORTER, ATP-BINDING PROTEIN"/>
    <property type="match status" value="1"/>
</dbReference>
<dbReference type="InterPro" id="IPR003439">
    <property type="entry name" value="ABC_transporter-like_ATP-bd"/>
</dbReference>
<sequence>MSLIQISEVTKSYGKKKALHDVSITVESGKIIGLIGNNGSGKTTLLKLLAGLLQPSSGSVTIDGTKAGVHTKQMVSFMPDTVFLEQWMYVKDAVAFYHTFYEDFDAVKAATMLSEMKIAQEVRISSLSKGALEKVQLILTLCRRAKLYVLDEPLGGVDSVAREQILQILLAFYHEERTMIVSTHLIQEIEMLFDEVIALQDGKVLLHMNAEELRLRHAKAVHEWFKEVFSC</sequence>
<dbReference type="SUPFAM" id="SSF52540">
    <property type="entry name" value="P-loop containing nucleoside triphosphate hydrolases"/>
    <property type="match status" value="1"/>
</dbReference>
<dbReference type="PROSITE" id="PS50893">
    <property type="entry name" value="ABC_TRANSPORTER_2"/>
    <property type="match status" value="1"/>
</dbReference>
<keyword evidence="1" id="KW-0547">Nucleotide-binding</keyword>
<evidence type="ECO:0000313" key="4">
    <source>
        <dbReference type="EMBL" id="MDG5753729.1"/>
    </source>
</evidence>
<proteinExistence type="predicted"/>
<dbReference type="CDD" id="cd03230">
    <property type="entry name" value="ABC_DR_subfamily_A"/>
    <property type="match status" value="1"/>
</dbReference>
<evidence type="ECO:0000256" key="2">
    <source>
        <dbReference type="ARBA" id="ARBA00022840"/>
    </source>
</evidence>
<evidence type="ECO:0000313" key="5">
    <source>
        <dbReference type="Proteomes" id="UP001218246"/>
    </source>
</evidence>
<dbReference type="Pfam" id="PF00005">
    <property type="entry name" value="ABC_tran"/>
    <property type="match status" value="1"/>
</dbReference>
<dbReference type="RefSeq" id="WP_124562880.1">
    <property type="nucleotide sequence ID" value="NZ_JARRRY010000027.1"/>
</dbReference>
<accession>A0ABT6H3D2</accession>
<dbReference type="Gene3D" id="3.40.50.300">
    <property type="entry name" value="P-loop containing nucleotide triphosphate hydrolases"/>
    <property type="match status" value="1"/>
</dbReference>
<evidence type="ECO:0000259" key="3">
    <source>
        <dbReference type="PROSITE" id="PS50893"/>
    </source>
</evidence>
<dbReference type="InterPro" id="IPR003593">
    <property type="entry name" value="AAA+_ATPase"/>
</dbReference>
<dbReference type="EMBL" id="JARULN010000004">
    <property type="protein sequence ID" value="MDG5753729.1"/>
    <property type="molecule type" value="Genomic_DNA"/>
</dbReference>
<reference evidence="4 5" key="1">
    <citation type="submission" date="2023-04" db="EMBL/GenBank/DDBJ databases">
        <title>Ectobacillus antri isolated from activated sludge.</title>
        <authorList>
            <person name="Yan P."/>
            <person name="Liu X."/>
        </authorList>
    </citation>
    <scope>NUCLEOTIDE SEQUENCE [LARGE SCALE GENOMIC DNA]</scope>
    <source>
        <strain evidence="4 5">C18H</strain>
    </source>
</reference>
<dbReference type="GO" id="GO:0005524">
    <property type="term" value="F:ATP binding"/>
    <property type="evidence" value="ECO:0007669"/>
    <property type="project" value="UniProtKB-KW"/>
</dbReference>
<comment type="caution">
    <text evidence="4">The sequence shown here is derived from an EMBL/GenBank/DDBJ whole genome shotgun (WGS) entry which is preliminary data.</text>
</comment>
<feature type="domain" description="ABC transporter" evidence="3">
    <location>
        <begin position="4"/>
        <end position="226"/>
    </location>
</feature>
<keyword evidence="5" id="KW-1185">Reference proteome</keyword>
<name>A0ABT6H3D2_9BACI</name>
<organism evidence="4 5">
    <name type="scientific">Ectobacillus antri</name>
    <dbReference type="NCBI Taxonomy" id="2486280"/>
    <lineage>
        <taxon>Bacteria</taxon>
        <taxon>Bacillati</taxon>
        <taxon>Bacillota</taxon>
        <taxon>Bacilli</taxon>
        <taxon>Bacillales</taxon>
        <taxon>Bacillaceae</taxon>
        <taxon>Ectobacillus</taxon>
    </lineage>
</organism>
<dbReference type="InterPro" id="IPR027417">
    <property type="entry name" value="P-loop_NTPase"/>
</dbReference>